<proteinExistence type="predicted"/>
<dbReference type="Proteomes" id="UP000605568">
    <property type="component" value="Unassembled WGS sequence"/>
</dbReference>
<evidence type="ECO:0000313" key="1">
    <source>
        <dbReference type="EMBL" id="GHH34917.1"/>
    </source>
</evidence>
<evidence type="ECO:0000313" key="2">
    <source>
        <dbReference type="Proteomes" id="UP000605568"/>
    </source>
</evidence>
<gene>
    <name evidence="1" type="ORF">GCM10017774_19680</name>
</gene>
<sequence length="328" mass="35604">MVRTSPPRPADVARHLPGLAPLARTAVRLHPRPGAPSAADSSVGGPLLWPAGEPWPACEKHSGPLTGAGMPEVVARRRILTEAWARPRAQGVNLLTPEEKAVVDRVDEGTLIEHDGPLPMVPVAQLYARDVPGLPCPDGADLLQVLWCPWDHEDECYAPSTVLRWRVAAEVTGPLAEPPSPAAVEEHYVPQPCVVHPEEVTEYPAPHCLPEELAAQVHEWEEREGQRYQYDLSVAAGWKTGGHGPWSFSDPWPMSCPDCGADVEPLLTVASSEWDGGRSWQPLEDAGAAGPPYPAAHEPTMVMIGRGYNLQLYTCTVSPAHRHVTNMQ</sequence>
<dbReference type="Gene3D" id="2.30.320.10">
    <property type="entry name" value="YwqG-like"/>
    <property type="match status" value="1"/>
</dbReference>
<evidence type="ECO:0008006" key="3">
    <source>
        <dbReference type="Google" id="ProtNLM"/>
    </source>
</evidence>
<reference evidence="2" key="1">
    <citation type="journal article" date="2019" name="Int. J. Syst. Evol. Microbiol.">
        <title>The Global Catalogue of Microorganisms (GCM) 10K type strain sequencing project: providing services to taxonomists for standard genome sequencing and annotation.</title>
        <authorList>
            <consortium name="The Broad Institute Genomics Platform"/>
            <consortium name="The Broad Institute Genome Sequencing Center for Infectious Disease"/>
            <person name="Wu L."/>
            <person name="Ma J."/>
        </authorList>
    </citation>
    <scope>NUCLEOTIDE SEQUENCE [LARGE SCALE GENOMIC DNA]</scope>
    <source>
        <strain evidence="2">CGMCC 4.7367</strain>
    </source>
</reference>
<comment type="caution">
    <text evidence="1">The sequence shown here is derived from an EMBL/GenBank/DDBJ whole genome shotgun (WGS) entry which is preliminary data.</text>
</comment>
<organism evidence="1 2">
    <name type="scientific">Lentzea cavernae</name>
    <dbReference type="NCBI Taxonomy" id="2020703"/>
    <lineage>
        <taxon>Bacteria</taxon>
        <taxon>Bacillati</taxon>
        <taxon>Actinomycetota</taxon>
        <taxon>Actinomycetes</taxon>
        <taxon>Pseudonocardiales</taxon>
        <taxon>Pseudonocardiaceae</taxon>
        <taxon>Lentzea</taxon>
    </lineage>
</organism>
<dbReference type="EMBL" id="BNAR01000002">
    <property type="protein sequence ID" value="GHH34917.1"/>
    <property type="molecule type" value="Genomic_DNA"/>
</dbReference>
<dbReference type="RefSeq" id="WP_191297502.1">
    <property type="nucleotide sequence ID" value="NZ_BNAR01000002.1"/>
</dbReference>
<keyword evidence="2" id="KW-1185">Reference proteome</keyword>
<accession>A0ABQ3MD91</accession>
<name>A0ABQ3MD91_9PSEU</name>
<protein>
    <recommendedName>
        <fullName evidence="3">DUF1963 domain-containing protein</fullName>
    </recommendedName>
</protein>